<dbReference type="Proteomes" id="UP000268229">
    <property type="component" value="Chromosome"/>
</dbReference>
<evidence type="ECO:0000313" key="3">
    <source>
        <dbReference type="Proteomes" id="UP000268229"/>
    </source>
</evidence>
<keyword evidence="3" id="KW-1185">Reference proteome</keyword>
<accession>A0A3S4XU41</accession>
<keyword evidence="1" id="KW-0472">Membrane</keyword>
<dbReference type="OrthoDB" id="10001362at2"/>
<evidence type="ECO:0000313" key="2">
    <source>
        <dbReference type="EMBL" id="VEJ21932.1"/>
    </source>
</evidence>
<keyword evidence="1" id="KW-0812">Transmembrane</keyword>
<reference evidence="2 3" key="1">
    <citation type="submission" date="2018-12" db="EMBL/GenBank/DDBJ databases">
        <authorList>
            <consortium name="Pathogen Informatics"/>
        </authorList>
    </citation>
    <scope>NUCLEOTIDE SEQUENCE [LARGE SCALE GENOMIC DNA]</scope>
    <source>
        <strain evidence="2 3">NCTC12227</strain>
    </source>
</reference>
<proteinExistence type="predicted"/>
<dbReference type="AlphaFoldDB" id="A0A3S4XU41"/>
<sequence>MRKFFCVLKLILILFLANIFLSFYTIFIGDVYGNLDFNLGFIQYLQVGSHADAAARSLNLTILFSIFLFVLSTGVSLVLIYWYFKGVDKRIFNLLRKKNRILFEFGMFAINPYFFKHKVIDGRGKASKIFIFIFYIFLAWIIFLFLFEFEVVKTPEVLRTLKLVINHKIYLFIFNVMLFYTISFGWFTCLFGAVLTLISILKKQEL</sequence>
<evidence type="ECO:0000256" key="1">
    <source>
        <dbReference type="SAM" id="Phobius"/>
    </source>
</evidence>
<feature type="transmembrane region" description="Helical" evidence="1">
    <location>
        <begin position="62"/>
        <end position="84"/>
    </location>
</feature>
<feature type="transmembrane region" description="Helical" evidence="1">
    <location>
        <begin position="129"/>
        <end position="149"/>
    </location>
</feature>
<dbReference type="KEGG" id="nani:NCTC12227_01699"/>
<name>A0A3S4XU41_9NEIS</name>
<dbReference type="EMBL" id="LR134516">
    <property type="protein sequence ID" value="VEJ21932.1"/>
    <property type="molecule type" value="Genomic_DNA"/>
</dbReference>
<feature type="transmembrane region" description="Helical" evidence="1">
    <location>
        <begin position="7"/>
        <end position="29"/>
    </location>
</feature>
<organism evidence="2 3">
    <name type="scientific">Neisseria animaloris</name>
    <dbReference type="NCBI Taxonomy" id="326522"/>
    <lineage>
        <taxon>Bacteria</taxon>
        <taxon>Pseudomonadati</taxon>
        <taxon>Pseudomonadota</taxon>
        <taxon>Betaproteobacteria</taxon>
        <taxon>Neisseriales</taxon>
        <taxon>Neisseriaceae</taxon>
        <taxon>Neisseria</taxon>
    </lineage>
</organism>
<protein>
    <submittedName>
        <fullName evidence="2">Uncharacterized protein</fullName>
    </submittedName>
</protein>
<gene>
    <name evidence="2" type="ORF">NCTC12227_01699</name>
</gene>
<keyword evidence="1" id="KW-1133">Transmembrane helix</keyword>
<dbReference type="RefSeq" id="WP_126304976.1">
    <property type="nucleotide sequence ID" value="NZ_LR134516.1"/>
</dbReference>
<feature type="transmembrane region" description="Helical" evidence="1">
    <location>
        <begin position="169"/>
        <end position="201"/>
    </location>
</feature>